<feature type="region of interest" description="Disordered" evidence="1">
    <location>
        <begin position="12"/>
        <end position="44"/>
    </location>
</feature>
<evidence type="ECO:0000256" key="1">
    <source>
        <dbReference type="SAM" id="MobiDB-lite"/>
    </source>
</evidence>
<organism evidence="2">
    <name type="scientific">Cacopsylla melanoneura</name>
    <dbReference type="NCBI Taxonomy" id="428564"/>
    <lineage>
        <taxon>Eukaryota</taxon>
        <taxon>Metazoa</taxon>
        <taxon>Ecdysozoa</taxon>
        <taxon>Arthropoda</taxon>
        <taxon>Hexapoda</taxon>
        <taxon>Insecta</taxon>
        <taxon>Pterygota</taxon>
        <taxon>Neoptera</taxon>
        <taxon>Paraneoptera</taxon>
        <taxon>Hemiptera</taxon>
        <taxon>Sternorrhyncha</taxon>
        <taxon>Psylloidea</taxon>
        <taxon>Psyllidae</taxon>
        <taxon>Psyllinae</taxon>
        <taxon>Cacopsylla</taxon>
    </lineage>
</organism>
<dbReference type="AlphaFoldDB" id="A0A8D8SMN4"/>
<feature type="compositionally biased region" description="Basic and acidic residues" evidence="1">
    <location>
        <begin position="12"/>
        <end position="21"/>
    </location>
</feature>
<evidence type="ECO:0000313" key="2">
    <source>
        <dbReference type="EMBL" id="CAG6672595.1"/>
    </source>
</evidence>
<proteinExistence type="predicted"/>
<accession>A0A8D8SMN4</accession>
<name>A0A8D8SMN4_9HEMI</name>
<dbReference type="EMBL" id="HBUF01228937">
    <property type="protein sequence ID" value="CAG6672595.1"/>
    <property type="molecule type" value="Transcribed_RNA"/>
</dbReference>
<reference evidence="2" key="1">
    <citation type="submission" date="2021-05" db="EMBL/GenBank/DDBJ databases">
        <authorList>
            <person name="Alioto T."/>
            <person name="Alioto T."/>
            <person name="Gomez Garrido J."/>
        </authorList>
    </citation>
    <scope>NUCLEOTIDE SEQUENCE</scope>
</reference>
<protein>
    <submittedName>
        <fullName evidence="2">Uncharacterized protein</fullName>
    </submittedName>
</protein>
<sequence>MLSETMNTLLKAREGSERKGSDAGPRTGTGGIEQAEHVHRRHSTPELEPLVNWSRMEVTRSILAERSLCSFSSTLSFSANCSALLATHFPGDWPGVKLEDLERDPRTALLLFRAEEGCLISEEDELVRGAKVVLLVTHGVMALLTP</sequence>